<keyword evidence="1" id="KW-0812">Transmembrane</keyword>
<evidence type="ECO:0008006" key="3">
    <source>
        <dbReference type="Google" id="ProtNLM"/>
    </source>
</evidence>
<feature type="transmembrane region" description="Helical" evidence="1">
    <location>
        <begin position="179"/>
        <end position="209"/>
    </location>
</feature>
<dbReference type="EMBL" id="UOEE01000147">
    <property type="protein sequence ID" value="VAV92578.1"/>
    <property type="molecule type" value="Genomic_DNA"/>
</dbReference>
<feature type="transmembrane region" description="Helical" evidence="1">
    <location>
        <begin position="133"/>
        <end position="159"/>
    </location>
</feature>
<sequence length="281" mass="31151">MTSGTKTADTKTSKTKASDTEKNIINHMDRLELRLPTMDAPMRWANAGWQDMLRRPFYSFGYGAIFTFGGLLLVWFLYDIGWTAAIPMMAGGFTLIGPFFAIGLYAMSRRFEEGTDIDFSVTRPARFAEPRQLAYVALAMVLCFLLWSLIALFLFAIFTNGHSLALNDFIAFVLTTPKGLSLLAMGTVLGGVIALFVFAFSALSIPILLEHEVDAMTAMTASLRVMIEAPGPMLAWAMIVAIYTFFGVATLFFGLIVVFPMMGHATWHAYRDIVKNPPYKA</sequence>
<dbReference type="InterPro" id="IPR018692">
    <property type="entry name" value="DUF2189"/>
</dbReference>
<protein>
    <recommendedName>
        <fullName evidence="3">Cytochrome c oxidase, subunit I</fullName>
    </recommendedName>
</protein>
<reference evidence="2" key="1">
    <citation type="submission" date="2018-06" db="EMBL/GenBank/DDBJ databases">
        <authorList>
            <person name="Zhirakovskaya E."/>
        </authorList>
    </citation>
    <scope>NUCLEOTIDE SEQUENCE</scope>
</reference>
<dbReference type="Pfam" id="PF09955">
    <property type="entry name" value="DUF2189"/>
    <property type="match status" value="1"/>
</dbReference>
<evidence type="ECO:0000256" key="1">
    <source>
        <dbReference type="SAM" id="Phobius"/>
    </source>
</evidence>
<feature type="transmembrane region" description="Helical" evidence="1">
    <location>
        <begin position="84"/>
        <end position="107"/>
    </location>
</feature>
<proteinExistence type="predicted"/>
<feature type="transmembrane region" description="Helical" evidence="1">
    <location>
        <begin position="57"/>
        <end position="78"/>
    </location>
</feature>
<gene>
    <name evidence="2" type="ORF">MNBD_ALPHA06-1814</name>
</gene>
<keyword evidence="1" id="KW-1133">Transmembrane helix</keyword>
<evidence type="ECO:0000313" key="2">
    <source>
        <dbReference type="EMBL" id="VAV92578.1"/>
    </source>
</evidence>
<keyword evidence="1" id="KW-0472">Membrane</keyword>
<accession>A0A3B0RW20</accession>
<feature type="transmembrane region" description="Helical" evidence="1">
    <location>
        <begin position="234"/>
        <end position="259"/>
    </location>
</feature>
<organism evidence="2">
    <name type="scientific">hydrothermal vent metagenome</name>
    <dbReference type="NCBI Taxonomy" id="652676"/>
    <lineage>
        <taxon>unclassified sequences</taxon>
        <taxon>metagenomes</taxon>
        <taxon>ecological metagenomes</taxon>
    </lineage>
</organism>
<name>A0A3B0RW20_9ZZZZ</name>
<dbReference type="AlphaFoldDB" id="A0A3B0RW20"/>